<evidence type="ECO:0000313" key="1">
    <source>
        <dbReference type="EMBL" id="GAA4907560.1"/>
    </source>
</evidence>
<dbReference type="SUPFAM" id="SSF89550">
    <property type="entry name" value="PHP domain-like"/>
    <property type="match status" value="1"/>
</dbReference>
<evidence type="ECO:0000313" key="2">
    <source>
        <dbReference type="Proteomes" id="UP001501521"/>
    </source>
</evidence>
<name>A0ABP9FMU7_9ACTN</name>
<dbReference type="InterPro" id="IPR052018">
    <property type="entry name" value="PHP_domain"/>
</dbReference>
<gene>
    <name evidence="1" type="ORF">GCM10025789_28820</name>
</gene>
<evidence type="ECO:0008006" key="3">
    <source>
        <dbReference type="Google" id="ProtNLM"/>
    </source>
</evidence>
<dbReference type="Proteomes" id="UP001501521">
    <property type="component" value="Unassembled WGS sequence"/>
</dbReference>
<sequence length="456" mass="48971">MTPTTINDPLATPLERLDALRAHLATHPAFPGFVTESNNHVHTIYSFSPYTPAMAALRAREAGLTVVGSVDHDSAAGAAEMTAAAAAVGLGSVTGFECRVYVHPAVDVAEGRAPFHDRKLNNPDTAGIAYMTVQGIPASARDAVAEYLAPIREARLKRTAQMVDNANEILGRLGAELIDVERDIVGRSQFLHGGTVTERHLLAAMADKLIGRFGRGESLVAGLGELGLQLSDKVRAQLGDVDNPHLTFDLLGVMKAEFLDQIYVVPQRLEDGGECPTMAEVIAFAKSISAIPCYAYLGDVTASPTGDKKAEKFEDDFLDELVEFLGQIGMPAITYMPPRNTAEQMARIAELADRNGLLEVSGVDINTPRQVFNCPELQRPELAHLNDATWAMVAHEQLAEFSRGAEWDGRPLGLFDDGSPLAGLSLKDRVKRYSAVGRSLVQEGLPVPEAAARIAG</sequence>
<comment type="caution">
    <text evidence="1">The sequence shown here is derived from an EMBL/GenBank/DDBJ whole genome shotgun (WGS) entry which is preliminary data.</text>
</comment>
<dbReference type="InterPro" id="IPR016195">
    <property type="entry name" value="Pol/histidinol_Pase-like"/>
</dbReference>
<proteinExistence type="predicted"/>
<protein>
    <recommendedName>
        <fullName evidence="3">Histidinol-phosphatase</fullName>
    </recommendedName>
</protein>
<accession>A0ABP9FMU7</accession>
<dbReference type="RefSeq" id="WP_345584108.1">
    <property type="nucleotide sequence ID" value="NZ_BAABLV010000042.1"/>
</dbReference>
<organism evidence="1 2">
    <name type="scientific">Tessaracoccus lubricantis</name>
    <dbReference type="NCBI Taxonomy" id="545543"/>
    <lineage>
        <taxon>Bacteria</taxon>
        <taxon>Bacillati</taxon>
        <taxon>Actinomycetota</taxon>
        <taxon>Actinomycetes</taxon>
        <taxon>Propionibacteriales</taxon>
        <taxon>Propionibacteriaceae</taxon>
        <taxon>Tessaracoccus</taxon>
    </lineage>
</organism>
<keyword evidence="2" id="KW-1185">Reference proteome</keyword>
<dbReference type="PANTHER" id="PTHR42924">
    <property type="entry name" value="EXONUCLEASE"/>
    <property type="match status" value="1"/>
</dbReference>
<dbReference type="Gene3D" id="3.20.20.140">
    <property type="entry name" value="Metal-dependent hydrolases"/>
    <property type="match status" value="1"/>
</dbReference>
<dbReference type="EMBL" id="BAABLV010000042">
    <property type="protein sequence ID" value="GAA4907560.1"/>
    <property type="molecule type" value="Genomic_DNA"/>
</dbReference>
<dbReference type="PANTHER" id="PTHR42924:SF3">
    <property type="entry name" value="POLYMERASE_HISTIDINOL PHOSPHATASE N-TERMINAL DOMAIN-CONTAINING PROTEIN"/>
    <property type="match status" value="1"/>
</dbReference>
<reference evidence="2" key="1">
    <citation type="journal article" date="2019" name="Int. J. Syst. Evol. Microbiol.">
        <title>The Global Catalogue of Microorganisms (GCM) 10K type strain sequencing project: providing services to taxonomists for standard genome sequencing and annotation.</title>
        <authorList>
            <consortium name="The Broad Institute Genomics Platform"/>
            <consortium name="The Broad Institute Genome Sequencing Center for Infectious Disease"/>
            <person name="Wu L."/>
            <person name="Ma J."/>
        </authorList>
    </citation>
    <scope>NUCLEOTIDE SEQUENCE [LARGE SCALE GENOMIC DNA]</scope>
    <source>
        <strain evidence="2">JCM 19125</strain>
    </source>
</reference>